<dbReference type="Pfam" id="PF01810">
    <property type="entry name" value="LysE"/>
    <property type="match status" value="1"/>
</dbReference>
<dbReference type="KEGG" id="huw:FPZ11_13735"/>
<evidence type="ECO:0000256" key="5">
    <source>
        <dbReference type="ARBA" id="ARBA00023136"/>
    </source>
</evidence>
<feature type="transmembrane region" description="Helical" evidence="6">
    <location>
        <begin position="119"/>
        <end position="140"/>
    </location>
</feature>
<dbReference type="GO" id="GO:0015171">
    <property type="term" value="F:amino acid transmembrane transporter activity"/>
    <property type="evidence" value="ECO:0007669"/>
    <property type="project" value="TreeGrafter"/>
</dbReference>
<evidence type="ECO:0000256" key="3">
    <source>
        <dbReference type="ARBA" id="ARBA00022692"/>
    </source>
</evidence>
<gene>
    <name evidence="7" type="ORF">FPZ11_13735</name>
</gene>
<dbReference type="GO" id="GO:0005886">
    <property type="term" value="C:plasma membrane"/>
    <property type="evidence" value="ECO:0007669"/>
    <property type="project" value="UniProtKB-SubCell"/>
</dbReference>
<keyword evidence="8" id="KW-1185">Reference proteome</keyword>
<feature type="transmembrane region" description="Helical" evidence="6">
    <location>
        <begin position="152"/>
        <end position="178"/>
    </location>
</feature>
<feature type="transmembrane region" description="Helical" evidence="6">
    <location>
        <begin position="41"/>
        <end position="64"/>
    </location>
</feature>
<name>A0A5B8M509_9MICO</name>
<dbReference type="RefSeq" id="WP_146321711.1">
    <property type="nucleotide sequence ID" value="NZ_CP042305.1"/>
</dbReference>
<keyword evidence="5 6" id="KW-0472">Membrane</keyword>
<evidence type="ECO:0000313" key="8">
    <source>
        <dbReference type="Proteomes" id="UP000320216"/>
    </source>
</evidence>
<feature type="transmembrane region" description="Helical" evidence="6">
    <location>
        <begin position="190"/>
        <end position="209"/>
    </location>
</feature>
<dbReference type="AlphaFoldDB" id="A0A5B8M509"/>
<evidence type="ECO:0000256" key="6">
    <source>
        <dbReference type="SAM" id="Phobius"/>
    </source>
</evidence>
<dbReference type="PIRSF" id="PIRSF006324">
    <property type="entry name" value="LeuE"/>
    <property type="match status" value="1"/>
</dbReference>
<dbReference type="InterPro" id="IPR001123">
    <property type="entry name" value="LeuE-type"/>
</dbReference>
<dbReference type="PANTHER" id="PTHR30086:SF20">
    <property type="entry name" value="ARGININE EXPORTER PROTEIN ARGO-RELATED"/>
    <property type="match status" value="1"/>
</dbReference>
<keyword evidence="2" id="KW-1003">Cell membrane</keyword>
<reference evidence="7 8" key="1">
    <citation type="submission" date="2019-07" db="EMBL/GenBank/DDBJ databases">
        <title>Full genome sequence of Humibacter sp. WJ7-1.</title>
        <authorList>
            <person name="Im W.-T."/>
        </authorList>
    </citation>
    <scope>NUCLEOTIDE SEQUENCE [LARGE SCALE GENOMIC DNA]</scope>
    <source>
        <strain evidence="7 8">WJ7-1</strain>
    </source>
</reference>
<sequence length="212" mass="21906">MPPTATLAAFAFASFAIIVIPGPSVLFAVGRSISFGRRAGLLSVAGNALAIIPIVAAVALGLGFIVAQSVVLFTAIKLAGAVYIVYLGVQAIRHRKDGSMEAAADAPPRSTFRMLGEGFLVGISNPKLLVFFVAVLPQFVNFHAGAIPLQMMVLGVVFFLIALLSDSTWAILAGLARGWFAKSPKRAERLSATGGVMLIGLGGVLALTGNKG</sequence>
<evidence type="ECO:0000256" key="1">
    <source>
        <dbReference type="ARBA" id="ARBA00004651"/>
    </source>
</evidence>
<dbReference type="EMBL" id="CP042305">
    <property type="protein sequence ID" value="QDZ15677.1"/>
    <property type="molecule type" value="Genomic_DNA"/>
</dbReference>
<organism evidence="7 8">
    <name type="scientific">Humibacter ginsenosidimutans</name>
    <dbReference type="NCBI Taxonomy" id="2599293"/>
    <lineage>
        <taxon>Bacteria</taxon>
        <taxon>Bacillati</taxon>
        <taxon>Actinomycetota</taxon>
        <taxon>Actinomycetes</taxon>
        <taxon>Micrococcales</taxon>
        <taxon>Microbacteriaceae</taxon>
        <taxon>Humibacter</taxon>
    </lineage>
</organism>
<feature type="transmembrane region" description="Helical" evidence="6">
    <location>
        <begin position="6"/>
        <end position="29"/>
    </location>
</feature>
<dbReference type="OrthoDB" id="3175972at2"/>
<feature type="transmembrane region" description="Helical" evidence="6">
    <location>
        <begin position="70"/>
        <end position="89"/>
    </location>
</feature>
<protein>
    <submittedName>
        <fullName evidence="7">LysE family translocator</fullName>
    </submittedName>
</protein>
<dbReference type="PANTHER" id="PTHR30086">
    <property type="entry name" value="ARGININE EXPORTER PROTEIN ARGO"/>
    <property type="match status" value="1"/>
</dbReference>
<accession>A0A5B8M509</accession>
<proteinExistence type="predicted"/>
<comment type="subcellular location">
    <subcellularLocation>
        <location evidence="1">Cell membrane</location>
        <topology evidence="1">Multi-pass membrane protein</topology>
    </subcellularLocation>
</comment>
<evidence type="ECO:0000256" key="2">
    <source>
        <dbReference type="ARBA" id="ARBA00022475"/>
    </source>
</evidence>
<dbReference type="Proteomes" id="UP000320216">
    <property type="component" value="Chromosome"/>
</dbReference>
<keyword evidence="3 6" id="KW-0812">Transmembrane</keyword>
<evidence type="ECO:0000256" key="4">
    <source>
        <dbReference type="ARBA" id="ARBA00022989"/>
    </source>
</evidence>
<evidence type="ECO:0000313" key="7">
    <source>
        <dbReference type="EMBL" id="QDZ15677.1"/>
    </source>
</evidence>
<keyword evidence="4 6" id="KW-1133">Transmembrane helix</keyword>